<accession>V3ZZR8</accession>
<dbReference type="Gene3D" id="2.30.30.40">
    <property type="entry name" value="SH3 Domains"/>
    <property type="match status" value="1"/>
</dbReference>
<keyword evidence="1" id="KW-0732">Signal</keyword>
<keyword evidence="3" id="KW-1185">Reference proteome</keyword>
<gene>
    <name evidence="2" type="ORF">LOTGIDRAFT_234011</name>
</gene>
<reference evidence="2 3" key="1">
    <citation type="journal article" date="2013" name="Nature">
        <title>Insights into bilaterian evolution from three spiralian genomes.</title>
        <authorList>
            <person name="Simakov O."/>
            <person name="Marletaz F."/>
            <person name="Cho S.J."/>
            <person name="Edsinger-Gonzales E."/>
            <person name="Havlak P."/>
            <person name="Hellsten U."/>
            <person name="Kuo D.H."/>
            <person name="Larsson T."/>
            <person name="Lv J."/>
            <person name="Arendt D."/>
            <person name="Savage R."/>
            <person name="Osoegawa K."/>
            <person name="de Jong P."/>
            <person name="Grimwood J."/>
            <person name="Chapman J.A."/>
            <person name="Shapiro H."/>
            <person name="Aerts A."/>
            <person name="Otillar R.P."/>
            <person name="Terry A.Y."/>
            <person name="Boore J.L."/>
            <person name="Grigoriev I.V."/>
            <person name="Lindberg D.R."/>
            <person name="Seaver E.C."/>
            <person name="Weisblat D.A."/>
            <person name="Putnam N.H."/>
            <person name="Rokhsar D.S."/>
        </authorList>
    </citation>
    <scope>NUCLEOTIDE SEQUENCE [LARGE SCALE GENOMIC DNA]</scope>
</reference>
<dbReference type="RefSeq" id="XP_009059347.1">
    <property type="nucleotide sequence ID" value="XM_009061099.1"/>
</dbReference>
<dbReference type="HOGENOM" id="CLU_1099399_0_0_1"/>
<evidence type="ECO:0000313" key="2">
    <source>
        <dbReference type="EMBL" id="ESO89872.1"/>
    </source>
</evidence>
<dbReference type="KEGG" id="lgi:LOTGIDRAFT_234011"/>
<evidence type="ECO:0000313" key="3">
    <source>
        <dbReference type="Proteomes" id="UP000030746"/>
    </source>
</evidence>
<name>V3ZZR8_LOTGI</name>
<protein>
    <recommendedName>
        <fullName evidence="4">SH3b domain-containing protein</fullName>
    </recommendedName>
</protein>
<dbReference type="GeneID" id="20249420"/>
<organism evidence="2 3">
    <name type="scientific">Lottia gigantea</name>
    <name type="common">Giant owl limpet</name>
    <dbReference type="NCBI Taxonomy" id="225164"/>
    <lineage>
        <taxon>Eukaryota</taxon>
        <taxon>Metazoa</taxon>
        <taxon>Spiralia</taxon>
        <taxon>Lophotrochozoa</taxon>
        <taxon>Mollusca</taxon>
        <taxon>Gastropoda</taxon>
        <taxon>Patellogastropoda</taxon>
        <taxon>Lottioidea</taxon>
        <taxon>Lottiidae</taxon>
        <taxon>Lottia</taxon>
    </lineage>
</organism>
<dbReference type="OrthoDB" id="10059227at2759"/>
<dbReference type="Proteomes" id="UP000030746">
    <property type="component" value="Unassembled WGS sequence"/>
</dbReference>
<dbReference type="STRING" id="225164.V3ZZR8"/>
<dbReference type="AlphaFoldDB" id="V3ZZR8"/>
<proteinExistence type="predicted"/>
<dbReference type="OMA" id="GQNEGDH"/>
<feature type="chain" id="PRO_5012610274" description="SH3b domain-containing protein" evidence="1">
    <location>
        <begin position="16"/>
        <end position="247"/>
    </location>
</feature>
<evidence type="ECO:0008006" key="4">
    <source>
        <dbReference type="Google" id="ProtNLM"/>
    </source>
</evidence>
<sequence>MLVFLLVALAVGIKSDVTHTTLKSGQCLCLTGSGVNARNSPGIHGTTVSAALSKGECYKFYGGELTKDGYKWFEMTINGKRLWVAGNYLNVGTTANCASSGGGDCGDSAAKADACEILRLHNSGKIQLWTVHPSGVKDQAYALQNIKDACAGRAVSRSSYSCNGCRAPGGHVCLNKNLLHYLRTLGSKGYIHVNEIAGACHTCNSRHYRGLAVDLHNDGRSSEYITECQKLGGFAQDEGNHIHCQLY</sequence>
<evidence type="ECO:0000256" key="1">
    <source>
        <dbReference type="SAM" id="SignalP"/>
    </source>
</evidence>
<feature type="signal peptide" evidence="1">
    <location>
        <begin position="1"/>
        <end position="15"/>
    </location>
</feature>
<dbReference type="EMBL" id="KB202518">
    <property type="protein sequence ID" value="ESO89872.1"/>
    <property type="molecule type" value="Genomic_DNA"/>
</dbReference>
<dbReference type="CTD" id="20249420"/>